<reference evidence="2" key="1">
    <citation type="journal article" date="2023" name="Science">
        <title>Genome structures resolve the early diversification of teleost fishes.</title>
        <authorList>
            <person name="Parey E."/>
            <person name="Louis A."/>
            <person name="Montfort J."/>
            <person name="Bouchez O."/>
            <person name="Roques C."/>
            <person name="Iampietro C."/>
            <person name="Lluch J."/>
            <person name="Castinel A."/>
            <person name="Donnadieu C."/>
            <person name="Desvignes T."/>
            <person name="Floi Bucao C."/>
            <person name="Jouanno E."/>
            <person name="Wen M."/>
            <person name="Mejri S."/>
            <person name="Dirks R."/>
            <person name="Jansen H."/>
            <person name="Henkel C."/>
            <person name="Chen W.J."/>
            <person name="Zahm M."/>
            <person name="Cabau C."/>
            <person name="Klopp C."/>
            <person name="Thompson A.W."/>
            <person name="Robinson-Rechavi M."/>
            <person name="Braasch I."/>
            <person name="Lecointre G."/>
            <person name="Bobe J."/>
            <person name="Postlethwait J.H."/>
            <person name="Berthelot C."/>
            <person name="Roest Crollius H."/>
            <person name="Guiguen Y."/>
        </authorList>
    </citation>
    <scope>NUCLEOTIDE SEQUENCE</scope>
    <source>
        <strain evidence="2">WJC10195</strain>
    </source>
</reference>
<dbReference type="EMBL" id="JAINUF010000007">
    <property type="protein sequence ID" value="KAJ8353374.1"/>
    <property type="molecule type" value="Genomic_DNA"/>
</dbReference>
<evidence type="ECO:0000313" key="3">
    <source>
        <dbReference type="Proteomes" id="UP001152622"/>
    </source>
</evidence>
<feature type="region of interest" description="Disordered" evidence="1">
    <location>
        <begin position="71"/>
        <end position="126"/>
    </location>
</feature>
<keyword evidence="3" id="KW-1185">Reference proteome</keyword>
<name>A0A9Q1IUE8_SYNKA</name>
<accession>A0A9Q1IUE8</accession>
<proteinExistence type="predicted"/>
<feature type="compositionally biased region" description="Polar residues" evidence="1">
    <location>
        <begin position="100"/>
        <end position="116"/>
    </location>
</feature>
<gene>
    <name evidence="2" type="ORF">SKAU_G00209410</name>
</gene>
<evidence type="ECO:0000256" key="1">
    <source>
        <dbReference type="SAM" id="MobiDB-lite"/>
    </source>
</evidence>
<protein>
    <submittedName>
        <fullName evidence="2">Uncharacterized protein</fullName>
    </submittedName>
</protein>
<dbReference type="Proteomes" id="UP001152622">
    <property type="component" value="Chromosome 7"/>
</dbReference>
<comment type="caution">
    <text evidence="2">The sequence shown here is derived from an EMBL/GenBank/DDBJ whole genome shotgun (WGS) entry which is preliminary data.</text>
</comment>
<dbReference type="AlphaFoldDB" id="A0A9Q1IUE8"/>
<feature type="compositionally biased region" description="Basic and acidic residues" evidence="1">
    <location>
        <begin position="84"/>
        <end position="94"/>
    </location>
</feature>
<evidence type="ECO:0000313" key="2">
    <source>
        <dbReference type="EMBL" id="KAJ8353374.1"/>
    </source>
</evidence>
<organism evidence="2 3">
    <name type="scientific">Synaphobranchus kaupii</name>
    <name type="common">Kaup's arrowtooth eel</name>
    <dbReference type="NCBI Taxonomy" id="118154"/>
    <lineage>
        <taxon>Eukaryota</taxon>
        <taxon>Metazoa</taxon>
        <taxon>Chordata</taxon>
        <taxon>Craniata</taxon>
        <taxon>Vertebrata</taxon>
        <taxon>Euteleostomi</taxon>
        <taxon>Actinopterygii</taxon>
        <taxon>Neopterygii</taxon>
        <taxon>Teleostei</taxon>
        <taxon>Anguilliformes</taxon>
        <taxon>Synaphobranchidae</taxon>
        <taxon>Synaphobranchus</taxon>
    </lineage>
</organism>
<sequence>MELVQLRTAVQHLEEENMALGFKFRRFEEEMLKREEYSMTLQRELEELRDSLLIAKKIQVSKEPEVHTTLHIAPSTPQISSDPESQKKLKEEHSIYTAPSCRSTESSQQPTRVQHSPTRKKHRPSICSQENITWSAHHPSTGARYLPTGESTALSSAVQLCCSPHKAYHTKRLDFTPQAKLHNSSSNRAKLQMALLSWEKSSSYSA</sequence>